<proteinExistence type="predicted"/>
<comment type="caution">
    <text evidence="2">The sequence shown here is derived from an EMBL/GenBank/DDBJ whole genome shotgun (WGS) entry which is preliminary data.</text>
</comment>
<dbReference type="AlphaFoldDB" id="A0AAV4Q6H7"/>
<keyword evidence="3" id="KW-1185">Reference proteome</keyword>
<name>A0AAV4Q6H7_CAEEX</name>
<reference evidence="2 3" key="1">
    <citation type="submission" date="2021-06" db="EMBL/GenBank/DDBJ databases">
        <title>Caerostris extrusa draft genome.</title>
        <authorList>
            <person name="Kono N."/>
            <person name="Arakawa K."/>
        </authorList>
    </citation>
    <scope>NUCLEOTIDE SEQUENCE [LARGE SCALE GENOMIC DNA]</scope>
</reference>
<accession>A0AAV4Q6H7</accession>
<evidence type="ECO:0000313" key="3">
    <source>
        <dbReference type="Proteomes" id="UP001054945"/>
    </source>
</evidence>
<gene>
    <name evidence="2" type="ORF">CEXT_553291</name>
</gene>
<dbReference type="Proteomes" id="UP001054945">
    <property type="component" value="Unassembled WGS sequence"/>
</dbReference>
<evidence type="ECO:0000313" key="2">
    <source>
        <dbReference type="EMBL" id="GIY04969.1"/>
    </source>
</evidence>
<dbReference type="EMBL" id="BPLR01005779">
    <property type="protein sequence ID" value="GIY04969.1"/>
    <property type="molecule type" value="Genomic_DNA"/>
</dbReference>
<feature type="non-terminal residue" evidence="2">
    <location>
        <position position="1"/>
    </location>
</feature>
<feature type="region of interest" description="Disordered" evidence="1">
    <location>
        <begin position="110"/>
        <end position="131"/>
    </location>
</feature>
<evidence type="ECO:0000256" key="1">
    <source>
        <dbReference type="SAM" id="MobiDB-lite"/>
    </source>
</evidence>
<protein>
    <submittedName>
        <fullName evidence="2">Uncharacterized protein</fullName>
    </submittedName>
</protein>
<organism evidence="2 3">
    <name type="scientific">Caerostris extrusa</name>
    <name type="common">Bark spider</name>
    <name type="synonym">Caerostris bankana</name>
    <dbReference type="NCBI Taxonomy" id="172846"/>
    <lineage>
        <taxon>Eukaryota</taxon>
        <taxon>Metazoa</taxon>
        <taxon>Ecdysozoa</taxon>
        <taxon>Arthropoda</taxon>
        <taxon>Chelicerata</taxon>
        <taxon>Arachnida</taxon>
        <taxon>Araneae</taxon>
        <taxon>Araneomorphae</taxon>
        <taxon>Entelegynae</taxon>
        <taxon>Araneoidea</taxon>
        <taxon>Araneidae</taxon>
        <taxon>Caerostris</taxon>
    </lineage>
</organism>
<sequence length="131" mass="14811">ARKLFSIGSSDEESILSEPSPVIPCTSIDEENSDVEELDENRWVILEVAKRLKSLKRVQSRRNFIVSAEVGQINGSILSHLHCQRQVVLRKVLLKQVILIKRQETERWTSSSSSSLPSSNQSCNERLGFCT</sequence>
<feature type="compositionally biased region" description="Low complexity" evidence="1">
    <location>
        <begin position="110"/>
        <end position="122"/>
    </location>
</feature>